<proteinExistence type="predicted"/>
<evidence type="ECO:0000313" key="1">
    <source>
        <dbReference type="EMBL" id="MBX35962.1"/>
    </source>
</evidence>
<dbReference type="AlphaFoldDB" id="A0A2P2N0G0"/>
<protein>
    <submittedName>
        <fullName evidence="1">Cellulose synthease</fullName>
    </submittedName>
</protein>
<organism evidence="1">
    <name type="scientific">Rhizophora mucronata</name>
    <name type="common">Asiatic mangrove</name>
    <dbReference type="NCBI Taxonomy" id="61149"/>
    <lineage>
        <taxon>Eukaryota</taxon>
        <taxon>Viridiplantae</taxon>
        <taxon>Streptophyta</taxon>
        <taxon>Embryophyta</taxon>
        <taxon>Tracheophyta</taxon>
        <taxon>Spermatophyta</taxon>
        <taxon>Magnoliopsida</taxon>
        <taxon>eudicotyledons</taxon>
        <taxon>Gunneridae</taxon>
        <taxon>Pentapetalae</taxon>
        <taxon>rosids</taxon>
        <taxon>fabids</taxon>
        <taxon>Malpighiales</taxon>
        <taxon>Rhizophoraceae</taxon>
        <taxon>Rhizophora</taxon>
    </lineage>
</organism>
<reference evidence="1" key="1">
    <citation type="submission" date="2018-02" db="EMBL/GenBank/DDBJ databases">
        <title>Rhizophora mucronata_Transcriptome.</title>
        <authorList>
            <person name="Meera S.P."/>
            <person name="Sreeshan A."/>
            <person name="Augustine A."/>
        </authorList>
    </citation>
    <scope>NUCLEOTIDE SEQUENCE</scope>
    <source>
        <tissue evidence="1">Leaf</tissue>
    </source>
</reference>
<sequence>MLCYCLHSDHSQDLTRMVHL</sequence>
<dbReference type="EMBL" id="GGEC01055478">
    <property type="protein sequence ID" value="MBX35962.1"/>
    <property type="molecule type" value="Transcribed_RNA"/>
</dbReference>
<name>A0A2P2N0G0_RHIMU</name>
<accession>A0A2P2N0G0</accession>